<evidence type="ECO:0000256" key="1">
    <source>
        <dbReference type="ARBA" id="ARBA00023242"/>
    </source>
</evidence>
<dbReference type="AlphaFoldDB" id="A0A1L9V7C2"/>
<dbReference type="PROSITE" id="PS51257">
    <property type="entry name" value="PROKAR_LIPOPROTEIN"/>
    <property type="match status" value="1"/>
</dbReference>
<keyword evidence="4" id="KW-1185">Reference proteome</keyword>
<dbReference type="RefSeq" id="XP_022396508.1">
    <property type="nucleotide sequence ID" value="XM_022541440.1"/>
</dbReference>
<dbReference type="Pfam" id="PF04082">
    <property type="entry name" value="Fungal_trans"/>
    <property type="match status" value="1"/>
</dbReference>
<dbReference type="PANTHER" id="PTHR46910">
    <property type="entry name" value="TRANSCRIPTION FACTOR PDR1"/>
    <property type="match status" value="1"/>
</dbReference>
<gene>
    <name evidence="3" type="ORF">ASPGLDRAFT_136194</name>
</gene>
<dbReference type="GO" id="GO:0006351">
    <property type="term" value="P:DNA-templated transcription"/>
    <property type="evidence" value="ECO:0007669"/>
    <property type="project" value="InterPro"/>
</dbReference>
<organism evidence="3 4">
    <name type="scientific">Aspergillus glaucus CBS 516.65</name>
    <dbReference type="NCBI Taxonomy" id="1160497"/>
    <lineage>
        <taxon>Eukaryota</taxon>
        <taxon>Fungi</taxon>
        <taxon>Dikarya</taxon>
        <taxon>Ascomycota</taxon>
        <taxon>Pezizomycotina</taxon>
        <taxon>Eurotiomycetes</taxon>
        <taxon>Eurotiomycetidae</taxon>
        <taxon>Eurotiales</taxon>
        <taxon>Aspergillaceae</taxon>
        <taxon>Aspergillus</taxon>
        <taxon>Aspergillus subgen. Aspergillus</taxon>
    </lineage>
</organism>
<dbReference type="SMART" id="SM00906">
    <property type="entry name" value="Fungal_trans"/>
    <property type="match status" value="1"/>
</dbReference>
<keyword evidence="1" id="KW-0539">Nucleus</keyword>
<dbReference type="GO" id="GO:0003677">
    <property type="term" value="F:DNA binding"/>
    <property type="evidence" value="ECO:0007669"/>
    <property type="project" value="InterPro"/>
</dbReference>
<dbReference type="EMBL" id="KV878915">
    <property type="protein sequence ID" value="OJJ79810.1"/>
    <property type="molecule type" value="Genomic_DNA"/>
</dbReference>
<dbReference type="InterPro" id="IPR050987">
    <property type="entry name" value="AtrR-like"/>
</dbReference>
<dbReference type="GeneID" id="34457701"/>
<evidence type="ECO:0000259" key="2">
    <source>
        <dbReference type="SMART" id="SM00906"/>
    </source>
</evidence>
<feature type="domain" description="Xylanolytic transcriptional activator regulatory" evidence="2">
    <location>
        <begin position="269"/>
        <end position="337"/>
    </location>
</feature>
<name>A0A1L9V7C2_ASPGL</name>
<dbReference type="GO" id="GO:0003700">
    <property type="term" value="F:DNA-binding transcription factor activity"/>
    <property type="evidence" value="ECO:0007669"/>
    <property type="project" value="InterPro"/>
</dbReference>
<dbReference type="GO" id="GO:0008270">
    <property type="term" value="F:zinc ion binding"/>
    <property type="evidence" value="ECO:0007669"/>
    <property type="project" value="InterPro"/>
</dbReference>
<dbReference type="VEuPathDB" id="FungiDB:ASPGLDRAFT_136194"/>
<dbReference type="OrthoDB" id="103819at2759"/>
<accession>A0A1L9V7C2</accession>
<dbReference type="Proteomes" id="UP000184300">
    <property type="component" value="Unassembled WGS sequence"/>
</dbReference>
<proteinExistence type="predicted"/>
<sequence>MQRRARQHQADEALVVQPLATSCGSLQSLAEQSSDSSISTVLPHQIEDGFLVDILEDRSSMLLEHLDMNYGPPSWMSFVPLTDDQMATRHQVGHSQGLAWNRHQALQSALSVASQLLGGMDKCTETAGETANNEEQHNVPSLEFLYWMLNDLCSDKFGSFVLDFFRHIGKHTLKYMGLSIIFNTTMSCDSILYTICVNSVAYKFLNTISGAERDDNFARMLRHRAILYRETAITALKKISLMTRPSLSLLQALLCGIFLQQGAGDTNVCWELTKTACRVCMDIGLHPAGCSEEEYYCFMWCYILDRNYAWKLGKPRILTVEPNTIMGPPTPNTVASELILIYLDLAKVQDTMIPFLKDSAKADRDAFQSFHGVGTHVLRNMESIRRNIDQIKIPSTNWTGLDFHHEIATLDFAYHSIMTCILHLHLATPDQKAADNYLGSARRELLALIAICASTDTQKTVAYLHWTLLYYPLTAYFAIFCNAVATCHTGDFQILKALANCLAESGTISQPIATMHILFQQFVSLSWCFFSEENTTISSADECVVRPRSSSHHWGPIAGTGNSPLSLPSWMESAPSQEVLTTATVRQAFEPTTTFSVLENVLCCDDPTFSLQVSDNDPV</sequence>
<evidence type="ECO:0000313" key="4">
    <source>
        <dbReference type="Proteomes" id="UP000184300"/>
    </source>
</evidence>
<dbReference type="PANTHER" id="PTHR46910:SF5">
    <property type="entry name" value="ZN(II)2CYS6 TRANSCRIPTION FACTOR (EUROFUNG)"/>
    <property type="match status" value="1"/>
</dbReference>
<dbReference type="CDD" id="cd12148">
    <property type="entry name" value="fungal_TF_MHR"/>
    <property type="match status" value="1"/>
</dbReference>
<evidence type="ECO:0000313" key="3">
    <source>
        <dbReference type="EMBL" id="OJJ79810.1"/>
    </source>
</evidence>
<protein>
    <recommendedName>
        <fullName evidence="2">Xylanolytic transcriptional activator regulatory domain-containing protein</fullName>
    </recommendedName>
</protein>
<dbReference type="InterPro" id="IPR007219">
    <property type="entry name" value="XnlR_reg_dom"/>
</dbReference>
<reference evidence="4" key="1">
    <citation type="journal article" date="2017" name="Genome Biol.">
        <title>Comparative genomics reveals high biological diversity and specific adaptations in the industrially and medically important fungal genus Aspergillus.</title>
        <authorList>
            <person name="de Vries R.P."/>
            <person name="Riley R."/>
            <person name="Wiebenga A."/>
            <person name="Aguilar-Osorio G."/>
            <person name="Amillis S."/>
            <person name="Uchima C.A."/>
            <person name="Anderluh G."/>
            <person name="Asadollahi M."/>
            <person name="Askin M."/>
            <person name="Barry K."/>
            <person name="Battaglia E."/>
            <person name="Bayram O."/>
            <person name="Benocci T."/>
            <person name="Braus-Stromeyer S.A."/>
            <person name="Caldana C."/>
            <person name="Canovas D."/>
            <person name="Cerqueira G.C."/>
            <person name="Chen F."/>
            <person name="Chen W."/>
            <person name="Choi C."/>
            <person name="Clum A."/>
            <person name="Dos Santos R.A."/>
            <person name="Damasio A.R."/>
            <person name="Diallinas G."/>
            <person name="Emri T."/>
            <person name="Fekete E."/>
            <person name="Flipphi M."/>
            <person name="Freyberg S."/>
            <person name="Gallo A."/>
            <person name="Gournas C."/>
            <person name="Habgood R."/>
            <person name="Hainaut M."/>
            <person name="Harispe M.L."/>
            <person name="Henrissat B."/>
            <person name="Hilden K.S."/>
            <person name="Hope R."/>
            <person name="Hossain A."/>
            <person name="Karabika E."/>
            <person name="Karaffa L."/>
            <person name="Karanyi Z."/>
            <person name="Krasevec N."/>
            <person name="Kuo A."/>
            <person name="Kusch H."/>
            <person name="LaButti K."/>
            <person name="Lagendijk E.L."/>
            <person name="Lapidus A."/>
            <person name="Levasseur A."/>
            <person name="Lindquist E."/>
            <person name="Lipzen A."/>
            <person name="Logrieco A.F."/>
            <person name="MacCabe A."/>
            <person name="Maekelae M.R."/>
            <person name="Malavazi I."/>
            <person name="Melin P."/>
            <person name="Meyer V."/>
            <person name="Mielnichuk N."/>
            <person name="Miskei M."/>
            <person name="Molnar A.P."/>
            <person name="Mule G."/>
            <person name="Ngan C.Y."/>
            <person name="Orejas M."/>
            <person name="Orosz E."/>
            <person name="Ouedraogo J.P."/>
            <person name="Overkamp K.M."/>
            <person name="Park H.-S."/>
            <person name="Perrone G."/>
            <person name="Piumi F."/>
            <person name="Punt P.J."/>
            <person name="Ram A.F."/>
            <person name="Ramon A."/>
            <person name="Rauscher S."/>
            <person name="Record E."/>
            <person name="Riano-Pachon D.M."/>
            <person name="Robert V."/>
            <person name="Roehrig J."/>
            <person name="Ruller R."/>
            <person name="Salamov A."/>
            <person name="Salih N.S."/>
            <person name="Samson R.A."/>
            <person name="Sandor E."/>
            <person name="Sanguinetti M."/>
            <person name="Schuetze T."/>
            <person name="Sepcic K."/>
            <person name="Shelest E."/>
            <person name="Sherlock G."/>
            <person name="Sophianopoulou V."/>
            <person name="Squina F.M."/>
            <person name="Sun H."/>
            <person name="Susca A."/>
            <person name="Todd R.B."/>
            <person name="Tsang A."/>
            <person name="Unkles S.E."/>
            <person name="van de Wiele N."/>
            <person name="van Rossen-Uffink D."/>
            <person name="Oliveira J.V."/>
            <person name="Vesth T.C."/>
            <person name="Visser J."/>
            <person name="Yu J.-H."/>
            <person name="Zhou M."/>
            <person name="Andersen M.R."/>
            <person name="Archer D.B."/>
            <person name="Baker S.E."/>
            <person name="Benoit I."/>
            <person name="Brakhage A.A."/>
            <person name="Braus G.H."/>
            <person name="Fischer R."/>
            <person name="Frisvad J.C."/>
            <person name="Goldman G.H."/>
            <person name="Houbraken J."/>
            <person name="Oakley B."/>
            <person name="Pocsi I."/>
            <person name="Scazzocchio C."/>
            <person name="Seiboth B."/>
            <person name="vanKuyk P.A."/>
            <person name="Wortman J."/>
            <person name="Dyer P.S."/>
            <person name="Grigoriev I.V."/>
        </authorList>
    </citation>
    <scope>NUCLEOTIDE SEQUENCE [LARGE SCALE GENOMIC DNA]</scope>
    <source>
        <strain evidence="4">CBS 516.65</strain>
    </source>
</reference>